<evidence type="ECO:0000313" key="2">
    <source>
        <dbReference type="Proteomes" id="UP001165121"/>
    </source>
</evidence>
<proteinExistence type="predicted"/>
<dbReference type="OrthoDB" id="112058at2759"/>
<accession>A0A9W6Y775</accession>
<gene>
    <name evidence="1" type="ORF">Pfra01_002237600</name>
</gene>
<keyword evidence="2" id="KW-1185">Reference proteome</keyword>
<dbReference type="EMBL" id="BSXT01003395">
    <property type="protein sequence ID" value="GMF53912.1"/>
    <property type="molecule type" value="Genomic_DNA"/>
</dbReference>
<name>A0A9W6Y775_9STRA</name>
<evidence type="ECO:0000313" key="1">
    <source>
        <dbReference type="EMBL" id="GMF53912.1"/>
    </source>
</evidence>
<dbReference type="AlphaFoldDB" id="A0A9W6Y775"/>
<reference evidence="1" key="1">
    <citation type="submission" date="2023-04" db="EMBL/GenBank/DDBJ databases">
        <title>Phytophthora fragariaefolia NBRC 109709.</title>
        <authorList>
            <person name="Ichikawa N."/>
            <person name="Sato H."/>
            <person name="Tonouchi N."/>
        </authorList>
    </citation>
    <scope>NUCLEOTIDE SEQUENCE</scope>
    <source>
        <strain evidence="1">NBRC 109709</strain>
    </source>
</reference>
<sequence length="154" mass="17993">MAYRPQAIAIRDRADHHNERERPHKIEVGTQVWLYLGRVKAGYARKLAHMWHSPFRVLELVGDHAARLEAAGTEYRLFPIVHLVKQKPVRQFPDRPGTTLTVDEAVRIDFDEALLPEDSWETPLGEDEFDVDRIADMRTGRRTRYGRVHQEFLV</sequence>
<dbReference type="Proteomes" id="UP001165121">
    <property type="component" value="Unassembled WGS sequence"/>
</dbReference>
<organism evidence="1 2">
    <name type="scientific">Phytophthora fragariaefolia</name>
    <dbReference type="NCBI Taxonomy" id="1490495"/>
    <lineage>
        <taxon>Eukaryota</taxon>
        <taxon>Sar</taxon>
        <taxon>Stramenopiles</taxon>
        <taxon>Oomycota</taxon>
        <taxon>Peronosporomycetes</taxon>
        <taxon>Peronosporales</taxon>
        <taxon>Peronosporaceae</taxon>
        <taxon>Phytophthora</taxon>
    </lineage>
</organism>
<comment type="caution">
    <text evidence="1">The sequence shown here is derived from an EMBL/GenBank/DDBJ whole genome shotgun (WGS) entry which is preliminary data.</text>
</comment>
<protein>
    <submittedName>
        <fullName evidence="1">Unnamed protein product</fullName>
    </submittedName>
</protein>